<organism evidence="1 2">
    <name type="scientific">Favolaschia claudopus</name>
    <dbReference type="NCBI Taxonomy" id="2862362"/>
    <lineage>
        <taxon>Eukaryota</taxon>
        <taxon>Fungi</taxon>
        <taxon>Dikarya</taxon>
        <taxon>Basidiomycota</taxon>
        <taxon>Agaricomycotina</taxon>
        <taxon>Agaricomycetes</taxon>
        <taxon>Agaricomycetidae</taxon>
        <taxon>Agaricales</taxon>
        <taxon>Marasmiineae</taxon>
        <taxon>Mycenaceae</taxon>
        <taxon>Favolaschia</taxon>
    </lineage>
</organism>
<comment type="caution">
    <text evidence="1">The sequence shown here is derived from an EMBL/GenBank/DDBJ whole genome shotgun (WGS) entry which is preliminary data.</text>
</comment>
<dbReference type="Proteomes" id="UP001362999">
    <property type="component" value="Unassembled WGS sequence"/>
</dbReference>
<name>A0AAW0C7Q6_9AGAR</name>
<proteinExistence type="predicted"/>
<protein>
    <submittedName>
        <fullName evidence="1">Uncharacterized protein</fullName>
    </submittedName>
</protein>
<evidence type="ECO:0000313" key="1">
    <source>
        <dbReference type="EMBL" id="KAK7034393.1"/>
    </source>
</evidence>
<accession>A0AAW0C7Q6</accession>
<dbReference type="AlphaFoldDB" id="A0AAW0C7Q6"/>
<reference evidence="1 2" key="1">
    <citation type="journal article" date="2024" name="J Genomics">
        <title>Draft genome sequencing and assembly of Favolaschia claudopus CIRM-BRFM 2984 isolated from oak limbs.</title>
        <authorList>
            <person name="Navarro D."/>
            <person name="Drula E."/>
            <person name="Chaduli D."/>
            <person name="Cazenave R."/>
            <person name="Ahrendt S."/>
            <person name="Wang J."/>
            <person name="Lipzen A."/>
            <person name="Daum C."/>
            <person name="Barry K."/>
            <person name="Grigoriev I.V."/>
            <person name="Favel A."/>
            <person name="Rosso M.N."/>
            <person name="Martin F."/>
        </authorList>
    </citation>
    <scope>NUCLEOTIDE SEQUENCE [LARGE SCALE GENOMIC DNA]</scope>
    <source>
        <strain evidence="1 2">CIRM-BRFM 2984</strain>
    </source>
</reference>
<sequence>MSARSDFIEAGWSPSPPMNIARICLTAWTELLQTNDYSWGTIDMPCMSNTIADSEPASSASNSDAWSSVGGNSQVPEDWFFRLFSEPLPSYGTRTIEEAMPFGGETWNRNAVICSWISQPTSNFAPR</sequence>
<gene>
    <name evidence="1" type="ORF">R3P38DRAFT_3185244</name>
</gene>
<keyword evidence="2" id="KW-1185">Reference proteome</keyword>
<dbReference type="EMBL" id="JAWWNJ010000021">
    <property type="protein sequence ID" value="KAK7034393.1"/>
    <property type="molecule type" value="Genomic_DNA"/>
</dbReference>
<evidence type="ECO:0000313" key="2">
    <source>
        <dbReference type="Proteomes" id="UP001362999"/>
    </source>
</evidence>